<gene>
    <name evidence="1" type="ORF">LWI29_003380</name>
</gene>
<keyword evidence="2" id="KW-1185">Reference proteome</keyword>
<dbReference type="PANTHER" id="PTHR33317">
    <property type="entry name" value="POLYNUCLEOTIDYL TRANSFERASE, RIBONUCLEASE H-LIKE SUPERFAMILY PROTEIN"/>
    <property type="match status" value="1"/>
</dbReference>
<evidence type="ECO:0000313" key="1">
    <source>
        <dbReference type="EMBL" id="KAK0573129.1"/>
    </source>
</evidence>
<name>A0AA39UPI8_ACESA</name>
<organism evidence="1 2">
    <name type="scientific">Acer saccharum</name>
    <name type="common">Sugar maple</name>
    <dbReference type="NCBI Taxonomy" id="4024"/>
    <lineage>
        <taxon>Eukaryota</taxon>
        <taxon>Viridiplantae</taxon>
        <taxon>Streptophyta</taxon>
        <taxon>Embryophyta</taxon>
        <taxon>Tracheophyta</taxon>
        <taxon>Spermatophyta</taxon>
        <taxon>Magnoliopsida</taxon>
        <taxon>eudicotyledons</taxon>
        <taxon>Gunneridae</taxon>
        <taxon>Pentapetalae</taxon>
        <taxon>rosids</taxon>
        <taxon>malvids</taxon>
        <taxon>Sapindales</taxon>
        <taxon>Sapindaceae</taxon>
        <taxon>Hippocastanoideae</taxon>
        <taxon>Acereae</taxon>
        <taxon>Acer</taxon>
    </lineage>
</organism>
<dbReference type="Gene3D" id="3.30.420.140">
    <property type="entry name" value="YqgF/RNase H-like domain"/>
    <property type="match status" value="1"/>
</dbReference>
<sequence>MYMIYEKIYIQQYRIGRKYLWEILNFSQMEYLKPVNFYEEIFKDILKKEDYLKPGRLMGLDVSDKYVSLAVSDWKNKTAVPLRALDRQEINMSSMADLILSLISEHNLVGFVIGTKYGRPMDAQTQNFIDDLCKTRKVKGLKYTVWVFWHYIEECRICIQAASEIYFREFESASGHVKNSYGEVLCCLCTTEVPGLYKQDGVRGWGLNIDGYRTNPSS</sequence>
<dbReference type="PANTHER" id="PTHR33317:SF1">
    <property type="entry name" value="POLYNUCLEOTIDYL TRANSFERASE, RIBONUCLEASE H-LIKE SUPERFAMILY PROTEIN"/>
    <property type="match status" value="1"/>
</dbReference>
<protein>
    <recommendedName>
        <fullName evidence="3">YqgF/RNase H-like domain-containing protein</fullName>
    </recommendedName>
</protein>
<dbReference type="EMBL" id="JAUESC010000387">
    <property type="protein sequence ID" value="KAK0573129.1"/>
    <property type="molecule type" value="Genomic_DNA"/>
</dbReference>
<dbReference type="InterPro" id="IPR012337">
    <property type="entry name" value="RNaseH-like_sf"/>
</dbReference>
<comment type="caution">
    <text evidence="1">The sequence shown here is derived from an EMBL/GenBank/DDBJ whole genome shotgun (WGS) entry which is preliminary data.</text>
</comment>
<dbReference type="GO" id="GO:0000967">
    <property type="term" value="P:rRNA 5'-end processing"/>
    <property type="evidence" value="ECO:0007669"/>
    <property type="project" value="TreeGrafter"/>
</dbReference>
<evidence type="ECO:0008006" key="3">
    <source>
        <dbReference type="Google" id="ProtNLM"/>
    </source>
</evidence>
<accession>A0AA39UPI8</accession>
<reference evidence="1" key="2">
    <citation type="submission" date="2023-06" db="EMBL/GenBank/DDBJ databases">
        <authorList>
            <person name="Swenson N.G."/>
            <person name="Wegrzyn J.L."/>
            <person name="Mcevoy S.L."/>
        </authorList>
    </citation>
    <scope>NUCLEOTIDE SEQUENCE</scope>
    <source>
        <strain evidence="1">NS2018</strain>
        <tissue evidence="1">Leaf</tissue>
    </source>
</reference>
<reference evidence="1" key="1">
    <citation type="journal article" date="2022" name="Plant J.">
        <title>Strategies of tolerance reflected in two North American maple genomes.</title>
        <authorList>
            <person name="McEvoy S.L."/>
            <person name="Sezen U.U."/>
            <person name="Trouern-Trend A."/>
            <person name="McMahon S.M."/>
            <person name="Schaberg P.G."/>
            <person name="Yang J."/>
            <person name="Wegrzyn J.L."/>
            <person name="Swenson N.G."/>
        </authorList>
    </citation>
    <scope>NUCLEOTIDE SEQUENCE</scope>
    <source>
        <strain evidence="1">NS2018</strain>
    </source>
</reference>
<dbReference type="AlphaFoldDB" id="A0AA39UPI8"/>
<evidence type="ECO:0000313" key="2">
    <source>
        <dbReference type="Proteomes" id="UP001168877"/>
    </source>
</evidence>
<dbReference type="SUPFAM" id="SSF53098">
    <property type="entry name" value="Ribonuclease H-like"/>
    <property type="match status" value="1"/>
</dbReference>
<dbReference type="InterPro" id="IPR037027">
    <property type="entry name" value="YqgF/RNaseH-like_dom_sf"/>
</dbReference>
<proteinExistence type="predicted"/>
<dbReference type="Proteomes" id="UP001168877">
    <property type="component" value="Unassembled WGS sequence"/>
</dbReference>
<dbReference type="InterPro" id="IPR005227">
    <property type="entry name" value="YqgF"/>
</dbReference>